<reference evidence="8 9" key="1">
    <citation type="journal article" date="2019" name="Mol. Ecol. Resour.">
        <title>Chromosome-level genome assembly of Triplophysa tibetana, a fish adapted to the harsh high-altitude environment of the Tibetan Plateau.</title>
        <authorList>
            <person name="Yang X."/>
            <person name="Liu H."/>
            <person name="Ma Z."/>
            <person name="Zou Y."/>
            <person name="Zou M."/>
            <person name="Mao Y."/>
            <person name="Li X."/>
            <person name="Wang H."/>
            <person name="Chen T."/>
            <person name="Wang W."/>
            <person name="Yang R."/>
        </authorList>
    </citation>
    <scope>NUCLEOTIDE SEQUENCE [LARGE SCALE GENOMIC DNA]</scope>
    <source>
        <strain evidence="8">TTIB1903HZAU</strain>
        <tissue evidence="8">Muscle</tissue>
    </source>
</reference>
<evidence type="ECO:0000313" key="9">
    <source>
        <dbReference type="Proteomes" id="UP000324632"/>
    </source>
</evidence>
<feature type="compositionally biased region" description="Basic and acidic residues" evidence="6">
    <location>
        <begin position="1131"/>
        <end position="1140"/>
    </location>
</feature>
<accession>A0A5A9NFL4</accession>
<dbReference type="Pfam" id="PF00225">
    <property type="entry name" value="Kinesin"/>
    <property type="match status" value="1"/>
</dbReference>
<evidence type="ECO:0000259" key="7">
    <source>
        <dbReference type="PROSITE" id="PS50067"/>
    </source>
</evidence>
<dbReference type="InterPro" id="IPR057090">
    <property type="entry name" value="HTH_KIF26A_B_1st"/>
</dbReference>
<dbReference type="PANTHER" id="PTHR21608">
    <property type="entry name" value="KINESIN-LIKE PROTEIN CG14535"/>
    <property type="match status" value="1"/>
</dbReference>
<feature type="compositionally biased region" description="Basic and acidic residues" evidence="6">
    <location>
        <begin position="1291"/>
        <end position="1300"/>
    </location>
</feature>
<gene>
    <name evidence="8" type="ORF">E1301_Tti005703</name>
</gene>
<dbReference type="Gene3D" id="3.40.850.10">
    <property type="entry name" value="Kinesin motor domain"/>
    <property type="match status" value="2"/>
</dbReference>
<dbReference type="GO" id="GO:0005856">
    <property type="term" value="C:cytoskeleton"/>
    <property type="evidence" value="ECO:0007669"/>
    <property type="project" value="UniProtKB-SubCell"/>
</dbReference>
<dbReference type="Pfam" id="PF23081">
    <property type="entry name" value="HTH_KIF26A_B_1st"/>
    <property type="match status" value="1"/>
</dbReference>
<feature type="compositionally biased region" description="Polar residues" evidence="6">
    <location>
        <begin position="177"/>
        <end position="195"/>
    </location>
</feature>
<proteinExistence type="inferred from homology"/>
<keyword evidence="2" id="KW-0547">Nucleotide-binding</keyword>
<comment type="subcellular location">
    <subcellularLocation>
        <location evidence="1">Cytoplasm</location>
        <location evidence="1">Cytoskeleton</location>
    </subcellularLocation>
</comment>
<evidence type="ECO:0000256" key="4">
    <source>
        <dbReference type="ARBA" id="ARBA00023212"/>
    </source>
</evidence>
<dbReference type="GO" id="GO:0007018">
    <property type="term" value="P:microtubule-based movement"/>
    <property type="evidence" value="ECO:0007669"/>
    <property type="project" value="InterPro"/>
</dbReference>
<organism evidence="8 9">
    <name type="scientific">Triplophysa tibetana</name>
    <dbReference type="NCBI Taxonomy" id="1572043"/>
    <lineage>
        <taxon>Eukaryota</taxon>
        <taxon>Metazoa</taxon>
        <taxon>Chordata</taxon>
        <taxon>Craniata</taxon>
        <taxon>Vertebrata</taxon>
        <taxon>Euteleostomi</taxon>
        <taxon>Actinopterygii</taxon>
        <taxon>Neopterygii</taxon>
        <taxon>Teleostei</taxon>
        <taxon>Ostariophysi</taxon>
        <taxon>Cypriniformes</taxon>
        <taxon>Nemacheilidae</taxon>
        <taxon>Triplophysa</taxon>
    </lineage>
</organism>
<keyword evidence="4" id="KW-0206">Cytoskeleton</keyword>
<dbReference type="GO" id="GO:0048731">
    <property type="term" value="P:system development"/>
    <property type="evidence" value="ECO:0007669"/>
    <property type="project" value="UniProtKB-ARBA"/>
</dbReference>
<name>A0A5A9NFL4_9TELE</name>
<dbReference type="GO" id="GO:0005524">
    <property type="term" value="F:ATP binding"/>
    <property type="evidence" value="ECO:0007669"/>
    <property type="project" value="UniProtKB-KW"/>
</dbReference>
<feature type="region of interest" description="Disordered" evidence="6">
    <location>
        <begin position="1290"/>
        <end position="1426"/>
    </location>
</feature>
<feature type="compositionally biased region" description="Basic residues" evidence="6">
    <location>
        <begin position="196"/>
        <end position="208"/>
    </location>
</feature>
<evidence type="ECO:0000256" key="5">
    <source>
        <dbReference type="PROSITE-ProRule" id="PRU00283"/>
    </source>
</evidence>
<feature type="compositionally biased region" description="Polar residues" evidence="6">
    <location>
        <begin position="1304"/>
        <end position="1315"/>
    </location>
</feature>
<dbReference type="InterPro" id="IPR027640">
    <property type="entry name" value="Kinesin-like_fam"/>
</dbReference>
<keyword evidence="4" id="KW-0963">Cytoplasm</keyword>
<feature type="region of interest" description="Disordered" evidence="6">
    <location>
        <begin position="884"/>
        <end position="915"/>
    </location>
</feature>
<feature type="compositionally biased region" description="Polar residues" evidence="6">
    <location>
        <begin position="1394"/>
        <end position="1403"/>
    </location>
</feature>
<dbReference type="PANTHER" id="PTHR21608:SF8">
    <property type="entry name" value="KINESIN-LIKE PROTEIN KIF26B"/>
    <property type="match status" value="1"/>
</dbReference>
<feature type="compositionally biased region" description="Polar residues" evidence="6">
    <location>
        <begin position="1363"/>
        <end position="1378"/>
    </location>
</feature>
<feature type="region of interest" description="Disordered" evidence="6">
    <location>
        <begin position="238"/>
        <end position="262"/>
    </location>
</feature>
<feature type="compositionally biased region" description="Basic and acidic residues" evidence="6">
    <location>
        <begin position="1161"/>
        <end position="1172"/>
    </location>
</feature>
<feature type="region of interest" description="Disordered" evidence="6">
    <location>
        <begin position="594"/>
        <end position="628"/>
    </location>
</feature>
<evidence type="ECO:0000256" key="1">
    <source>
        <dbReference type="ARBA" id="ARBA00004245"/>
    </source>
</evidence>
<comment type="similarity">
    <text evidence="5">Belongs to the TRAFAC class myosin-kinesin ATPase superfamily. Kinesin family.</text>
</comment>
<evidence type="ECO:0000256" key="6">
    <source>
        <dbReference type="SAM" id="MobiDB-lite"/>
    </source>
</evidence>
<dbReference type="InterPro" id="IPR001752">
    <property type="entry name" value="Kinesin_motor_dom"/>
</dbReference>
<feature type="region of interest" description="Disordered" evidence="6">
    <location>
        <begin position="177"/>
        <end position="213"/>
    </location>
</feature>
<feature type="compositionally biased region" description="Basic and acidic residues" evidence="6">
    <location>
        <begin position="1384"/>
        <end position="1393"/>
    </location>
</feature>
<evidence type="ECO:0000256" key="3">
    <source>
        <dbReference type="ARBA" id="ARBA00022840"/>
    </source>
</evidence>
<keyword evidence="3" id="KW-0067">ATP-binding</keyword>
<feature type="compositionally biased region" description="Low complexity" evidence="6">
    <location>
        <begin position="901"/>
        <end position="915"/>
    </location>
</feature>
<feature type="compositionally biased region" description="Low complexity" evidence="6">
    <location>
        <begin position="1338"/>
        <end position="1362"/>
    </location>
</feature>
<feature type="compositionally biased region" description="Polar residues" evidence="6">
    <location>
        <begin position="1176"/>
        <end position="1196"/>
    </location>
</feature>
<dbReference type="InterPro" id="IPR027417">
    <property type="entry name" value="P-loop_NTPase"/>
</dbReference>
<evidence type="ECO:0000256" key="2">
    <source>
        <dbReference type="ARBA" id="ARBA00022741"/>
    </source>
</evidence>
<comment type="caution">
    <text evidence="5">Lacks conserved residue(s) required for the propagation of feature annotation.</text>
</comment>
<feature type="compositionally biased region" description="Polar residues" evidence="6">
    <location>
        <begin position="1415"/>
        <end position="1424"/>
    </location>
</feature>
<dbReference type="GO" id="GO:0008017">
    <property type="term" value="F:microtubule binding"/>
    <property type="evidence" value="ECO:0007669"/>
    <property type="project" value="InterPro"/>
</dbReference>
<feature type="compositionally biased region" description="Polar residues" evidence="6">
    <location>
        <begin position="1326"/>
        <end position="1337"/>
    </location>
</feature>
<sequence>MANVRMSPPFKGHAVHKEFLSVERPSPEGAGSSAYDSHTAPWTGFAPFTPGSLPTPLSHTLMRSKCSKESLNGCREYNTIRSVGTQRHAGQLCKKCISYFNIFKGEAFKQIIDGNLSTKDPKLPIHLYESMKTPAGAVEAWSNVDGRCSICSTHLSQLKQEAIRTILSQDRAIWTGSSSANNSSTRVDFSQTLPRSSRHRPAGSKPHQRTANDATDCWIKEQQHLEALRSTSSYNGIHSVSQKTSQSPLHAQVKPEKESTSTTLCNYNDSEPSRASSMSSLLPAGTSAAMSFIVRAVQKLNVMVKRGRQCTESGAAQQTTNFSSLLQKFPPPTPANFFQSSSKSKETPGMGKVKVILRVCPVSPSDSSQFHSVKLDLRKKQITVLNVTTSEPYTQSTGTAFSPKTFAFDAVFGHDSTQAEVSESSLCDLLQCVLTGADGCILSFGQTCSAVEVCGENNAIRDLLSEVDADNCKETYKPDAYLVEDPIYGTQCVKRSNSRKGCFPPRCSDCVSQQWDKDQWKHTVTLLSHVLHPACQPTTHRDQHQIWEGSKLAMLLQDALSNINCTTTIIAHISTSSEDLTETLCTMQTASRIRRLQKRTRNSSSSSPGGGSSGTERRAHHSTRLRTFQSTGTLDQDLSCPGFFAEPEFRPGSAKSFDSVLDSPSFLKKEVTNRSREVLPIIPSILKSKLESKKLSIMKLCDISPPLGYRMKQVSKEKEKEELTPTLLHERSDFECLKCNTFAELQNRLGNIDIDKERTGLVGMGPCKGQSASTIIQAPHSGHAEKKSILTEAQATNKKEFDSTRQGSSPRRFAVIQNNDEMKTTVDSLIVQTCSPQLDAVKQCDHMVHDLSSRRSKPNTEKADMMSISLPLRFEDQNMPSYDSTIPPDKRISPAGKSVHRSTSSSSFCSSVSTQSGSQNTVFASVNDDVLHDTLKHREMKATITVTVQQPLDLNGQDELVYTVVEEVTINGANEKGKAKILSLHNSPSLHSLTSGGRPPVRIIGSVGQEHTTSFLNSGTEKQSSENEIAMTSSDVMLNEKAHLQPTKTNSNIDNNVSSINSEVLLKRAAWSHVPLTEDVKDIATGGKDDPSHNRSTHNEVLTSRQCDATNKGKDLKDVPHLHTEFNNPHSPKETLERKQYVIKKQTRENVPLPSTSKNSPNEKRNIEKKQEYGISRSTTLNQRQLLSTENMTSKSPAKDSGKLFNAKLKVLSSRSQTLDLGESGASFGYPLTGSLEGICTSPRLKRENRFNMPVHSSSMDAAGFKEEFDHFVICRASKSLGRVPTFFPMHDVDANDTRPSKMGRSNPTISNKMASSKIHRMPGNSPKSSSQNLSQKSMNRSINRSSSLSSNGSSSNQSPWSTHSLSRSHCAPSTKSSGLPLKGRIELLRSSRDSLNNCSQGGSDLDESEECSVTKPSTHTLPSPYSWITAPRKPYHCSGHASDTTSVLSGELPPAMCKTALLYNRSSMVSSGYDSMLRDSEATISSSSTHNSISDQSCILSAARGVRSNKKMSNIGSSPRALSQDSLLTLKRSFSGSKLQWADRGLSESYEIKVYEIDQENFIQKRGGAGNKRMVRFSAKLKFLEHRQQRIAEVRSKYTFLTRELELAKQHLMVDPGKWTREFDLWQTFEVDSLEHLEALEVVTERLERHVNLCKSHILMVTCFDDKPKKRQKCRHRPSADHKGFVEI</sequence>
<dbReference type="InterPro" id="IPR036961">
    <property type="entry name" value="Kinesin_motor_dom_sf"/>
</dbReference>
<keyword evidence="9" id="KW-1185">Reference proteome</keyword>
<feature type="compositionally biased region" description="Basic and acidic residues" evidence="6">
    <location>
        <begin position="1082"/>
        <end position="1093"/>
    </location>
</feature>
<feature type="compositionally biased region" description="Polar residues" evidence="6">
    <location>
        <begin position="1099"/>
        <end position="1109"/>
    </location>
</feature>
<feature type="domain" description="Kinesin motor" evidence="7">
    <location>
        <begin position="352"/>
        <end position="447"/>
    </location>
</feature>
<dbReference type="GO" id="GO:0003777">
    <property type="term" value="F:microtubule motor activity"/>
    <property type="evidence" value="ECO:0007669"/>
    <property type="project" value="InterPro"/>
</dbReference>
<feature type="domain" description="Kinesin motor" evidence="7">
    <location>
        <begin position="550"/>
        <end position="596"/>
    </location>
</feature>
<feature type="compositionally biased region" description="Basic and acidic residues" evidence="6">
    <location>
        <begin position="1111"/>
        <end position="1124"/>
    </location>
</feature>
<evidence type="ECO:0000313" key="8">
    <source>
        <dbReference type="EMBL" id="KAA0708460.1"/>
    </source>
</evidence>
<dbReference type="SUPFAM" id="SSF52540">
    <property type="entry name" value="P-loop containing nucleoside triphosphate hydrolases"/>
    <property type="match status" value="1"/>
</dbReference>
<dbReference type="EMBL" id="SOYY01000018">
    <property type="protein sequence ID" value="KAA0708460.1"/>
    <property type="molecule type" value="Genomic_DNA"/>
</dbReference>
<feature type="region of interest" description="Disordered" evidence="6">
    <location>
        <begin position="1082"/>
        <end position="1199"/>
    </location>
</feature>
<dbReference type="SMART" id="SM00129">
    <property type="entry name" value="KISc"/>
    <property type="match status" value="1"/>
</dbReference>
<dbReference type="PROSITE" id="PS50067">
    <property type="entry name" value="KINESIN_MOTOR_2"/>
    <property type="match status" value="2"/>
</dbReference>
<dbReference type="Proteomes" id="UP000324632">
    <property type="component" value="Chromosome 18"/>
</dbReference>
<comment type="caution">
    <text evidence="8">The sequence shown here is derived from an EMBL/GenBank/DDBJ whole genome shotgun (WGS) entry which is preliminary data.</text>
</comment>
<protein>
    <submittedName>
        <fullName evidence="8">Kinesin-like protein KIF26B</fullName>
    </submittedName>
</protein>
<feature type="compositionally biased region" description="Polar residues" evidence="6">
    <location>
        <begin position="238"/>
        <end position="249"/>
    </location>
</feature>